<comment type="subcellular location">
    <subcellularLocation>
        <location evidence="1">Cell membrane</location>
        <topology evidence="1">Multi-pass membrane protein</topology>
    </subcellularLocation>
</comment>
<dbReference type="AlphaFoldDB" id="A0A1G9UN47"/>
<feature type="transmembrane region" description="Helical" evidence="10">
    <location>
        <begin position="98"/>
        <end position="121"/>
    </location>
</feature>
<dbReference type="GO" id="GO:0015808">
    <property type="term" value="P:L-alanine transport"/>
    <property type="evidence" value="ECO:0007669"/>
    <property type="project" value="TreeGrafter"/>
</dbReference>
<evidence type="ECO:0000256" key="5">
    <source>
        <dbReference type="ARBA" id="ARBA00022692"/>
    </source>
</evidence>
<evidence type="ECO:0000256" key="3">
    <source>
        <dbReference type="ARBA" id="ARBA00022475"/>
    </source>
</evidence>
<dbReference type="Pfam" id="PF02653">
    <property type="entry name" value="BPD_transp_2"/>
    <property type="match status" value="1"/>
</dbReference>
<protein>
    <submittedName>
        <fullName evidence="11">Branched-chain amino acid transport system permease protein</fullName>
    </submittedName>
</protein>
<gene>
    <name evidence="11" type="ORF">SAMN05192585_10266</name>
</gene>
<feature type="transmembrane region" description="Helical" evidence="10">
    <location>
        <begin position="225"/>
        <end position="247"/>
    </location>
</feature>
<evidence type="ECO:0000256" key="6">
    <source>
        <dbReference type="ARBA" id="ARBA00022970"/>
    </source>
</evidence>
<dbReference type="GO" id="GO:0015192">
    <property type="term" value="F:L-phenylalanine transmembrane transporter activity"/>
    <property type="evidence" value="ECO:0007669"/>
    <property type="project" value="TreeGrafter"/>
</dbReference>
<evidence type="ECO:0000256" key="2">
    <source>
        <dbReference type="ARBA" id="ARBA00022448"/>
    </source>
</evidence>
<dbReference type="GO" id="GO:0005304">
    <property type="term" value="F:L-valine transmembrane transporter activity"/>
    <property type="evidence" value="ECO:0007669"/>
    <property type="project" value="TreeGrafter"/>
</dbReference>
<dbReference type="EMBL" id="FNID01000002">
    <property type="protein sequence ID" value="SDM61287.1"/>
    <property type="molecule type" value="Genomic_DNA"/>
</dbReference>
<evidence type="ECO:0000256" key="8">
    <source>
        <dbReference type="ARBA" id="ARBA00023136"/>
    </source>
</evidence>
<evidence type="ECO:0000313" key="11">
    <source>
        <dbReference type="EMBL" id="SDM61287.1"/>
    </source>
</evidence>
<evidence type="ECO:0000256" key="9">
    <source>
        <dbReference type="ARBA" id="ARBA00037998"/>
    </source>
</evidence>
<dbReference type="GO" id="GO:0015188">
    <property type="term" value="F:L-isoleucine transmembrane transporter activity"/>
    <property type="evidence" value="ECO:0007669"/>
    <property type="project" value="TreeGrafter"/>
</dbReference>
<accession>A0A1G9UN47</accession>
<feature type="transmembrane region" description="Helical" evidence="10">
    <location>
        <begin position="253"/>
        <end position="277"/>
    </location>
</feature>
<evidence type="ECO:0000256" key="10">
    <source>
        <dbReference type="SAM" id="Phobius"/>
    </source>
</evidence>
<dbReference type="GO" id="GO:0042941">
    <property type="term" value="P:D-alanine transmembrane transport"/>
    <property type="evidence" value="ECO:0007669"/>
    <property type="project" value="TreeGrafter"/>
</dbReference>
<evidence type="ECO:0000256" key="4">
    <source>
        <dbReference type="ARBA" id="ARBA00022519"/>
    </source>
</evidence>
<keyword evidence="4" id="KW-0997">Cell inner membrane</keyword>
<keyword evidence="8 10" id="KW-0472">Membrane</keyword>
<dbReference type="InterPro" id="IPR052157">
    <property type="entry name" value="BCAA_transport_permease"/>
</dbReference>
<dbReference type="GO" id="GO:1903806">
    <property type="term" value="P:L-isoleucine import across plasma membrane"/>
    <property type="evidence" value="ECO:0007669"/>
    <property type="project" value="TreeGrafter"/>
</dbReference>
<keyword evidence="12" id="KW-1185">Reference proteome</keyword>
<dbReference type="Proteomes" id="UP000199182">
    <property type="component" value="Unassembled WGS sequence"/>
</dbReference>
<dbReference type="OrthoDB" id="9807115at2"/>
<keyword evidence="7 10" id="KW-1133">Transmembrane helix</keyword>
<dbReference type="GO" id="GO:0015190">
    <property type="term" value="F:L-leucine transmembrane transporter activity"/>
    <property type="evidence" value="ECO:0007669"/>
    <property type="project" value="TreeGrafter"/>
</dbReference>
<keyword evidence="2" id="KW-0813">Transport</keyword>
<organism evidence="11 12">
    <name type="scientific">Acetanaerobacterium elongatum</name>
    <dbReference type="NCBI Taxonomy" id="258515"/>
    <lineage>
        <taxon>Bacteria</taxon>
        <taxon>Bacillati</taxon>
        <taxon>Bacillota</taxon>
        <taxon>Clostridia</taxon>
        <taxon>Eubacteriales</taxon>
        <taxon>Oscillospiraceae</taxon>
        <taxon>Acetanaerobacterium</taxon>
    </lineage>
</organism>
<feature type="transmembrane region" description="Helical" evidence="10">
    <location>
        <begin position="188"/>
        <end position="213"/>
    </location>
</feature>
<keyword evidence="6" id="KW-0029">Amino-acid transport</keyword>
<dbReference type="RefSeq" id="WP_092637560.1">
    <property type="nucleotide sequence ID" value="NZ_FNID01000002.1"/>
</dbReference>
<dbReference type="PANTHER" id="PTHR11795:SF371">
    <property type="entry name" value="HIGH-AFFINITY BRANCHED-CHAIN AMINO ACID TRANSPORT SYSTEM PERMEASE PROTEIN LIVH"/>
    <property type="match status" value="1"/>
</dbReference>
<feature type="transmembrane region" description="Helical" evidence="10">
    <location>
        <begin position="57"/>
        <end position="78"/>
    </location>
</feature>
<name>A0A1G9UN47_9FIRM</name>
<dbReference type="CDD" id="cd06582">
    <property type="entry name" value="TM_PBP1_LivH_like"/>
    <property type="match status" value="1"/>
</dbReference>
<keyword evidence="3" id="KW-1003">Cell membrane</keyword>
<keyword evidence="5 10" id="KW-0812">Transmembrane</keyword>
<comment type="similarity">
    <text evidence="9">Belongs to the binding-protein-dependent transport system permease family. LivHM subfamily.</text>
</comment>
<dbReference type="PANTHER" id="PTHR11795">
    <property type="entry name" value="BRANCHED-CHAIN AMINO ACID TRANSPORT SYSTEM PERMEASE PROTEIN LIVH"/>
    <property type="match status" value="1"/>
</dbReference>
<evidence type="ECO:0000313" key="12">
    <source>
        <dbReference type="Proteomes" id="UP000199182"/>
    </source>
</evidence>
<dbReference type="GO" id="GO:0005886">
    <property type="term" value="C:plasma membrane"/>
    <property type="evidence" value="ECO:0007669"/>
    <property type="project" value="UniProtKB-SubCell"/>
</dbReference>
<sequence>MGGWAEQLINGLAVGAVYALIALGYTLVFGVLRLFNFAHCDVMMAGAYIGWLCAERLRLGLLPAAVAAAGVCALLGLVVERFGYRPLYGASGMPLMVVALGISLLLQYTAMLLFGAGARVYPFGYTGGVVRIGSVTLPASKLTALLLCVALTAGLELVLKYTRAGRAVRAVADDKTAARLCGIYENRAVSLAFVLGSALAGISGVVYGSMYLVSPLMGLTPGLKAFAASVIGGIGSIPGAVLGGLALGLAEALAGAAFGTATKDMVSFVLLIAFLLLRPGGIMNSKSGTGRV</sequence>
<feature type="transmembrane region" description="Helical" evidence="10">
    <location>
        <begin position="12"/>
        <end position="36"/>
    </location>
</feature>
<reference evidence="11 12" key="1">
    <citation type="submission" date="2016-10" db="EMBL/GenBank/DDBJ databases">
        <authorList>
            <person name="de Groot N.N."/>
        </authorList>
    </citation>
    <scope>NUCLEOTIDE SEQUENCE [LARGE SCALE GENOMIC DNA]</scope>
    <source>
        <strain evidence="11 12">CGMCC 1.5012</strain>
    </source>
</reference>
<proteinExistence type="inferred from homology"/>
<evidence type="ECO:0000256" key="1">
    <source>
        <dbReference type="ARBA" id="ARBA00004651"/>
    </source>
</evidence>
<evidence type="ECO:0000256" key="7">
    <source>
        <dbReference type="ARBA" id="ARBA00022989"/>
    </source>
</evidence>
<dbReference type="InterPro" id="IPR001851">
    <property type="entry name" value="ABC_transp_permease"/>
</dbReference>
<dbReference type="STRING" id="258515.SAMN05192585_10266"/>